<sequence>MKSYPMRTRTANGAECMAEEAGSVCVKMMGVEYEIQNVLYAPWATGNILSLHEGPLTDESEFRTSRKIVTAM</sequence>
<organism evidence="2 3">
    <name type="scientific">Rhodosorus marinus</name>
    <dbReference type="NCBI Taxonomy" id="101924"/>
    <lineage>
        <taxon>Eukaryota</taxon>
        <taxon>Rhodophyta</taxon>
        <taxon>Stylonematophyceae</taxon>
        <taxon>Stylonematales</taxon>
        <taxon>Stylonemataceae</taxon>
        <taxon>Rhodosorus</taxon>
    </lineage>
</organism>
<keyword evidence="3" id="KW-1185">Reference proteome</keyword>
<reference evidence="2 3" key="1">
    <citation type="journal article" date="2023" name="Nat. Commun.">
        <title>Origin of minicircular mitochondrial genomes in red algae.</title>
        <authorList>
            <person name="Lee Y."/>
            <person name="Cho C.H."/>
            <person name="Lee Y.M."/>
            <person name="Park S.I."/>
            <person name="Yang J.H."/>
            <person name="West J.A."/>
            <person name="Bhattacharya D."/>
            <person name="Yoon H.S."/>
        </authorList>
    </citation>
    <scope>NUCLEOTIDE SEQUENCE [LARGE SCALE GENOMIC DNA]</scope>
    <source>
        <strain evidence="2 3">CCMP1338</strain>
        <tissue evidence="2">Whole cell</tissue>
    </source>
</reference>
<dbReference type="Pfam" id="PF22936">
    <property type="entry name" value="Pol_BBD"/>
    <property type="match status" value="1"/>
</dbReference>
<proteinExistence type="predicted"/>
<name>A0AAV8UZM2_9RHOD</name>
<dbReference type="AlphaFoldDB" id="A0AAV8UZM2"/>
<evidence type="ECO:0000313" key="3">
    <source>
        <dbReference type="Proteomes" id="UP001157974"/>
    </source>
</evidence>
<dbReference type="EMBL" id="JAMWBK010000003">
    <property type="protein sequence ID" value="KAJ8907036.1"/>
    <property type="molecule type" value="Genomic_DNA"/>
</dbReference>
<dbReference type="InterPro" id="IPR054722">
    <property type="entry name" value="PolX-like_BBD"/>
</dbReference>
<feature type="domain" description="Retrovirus-related Pol polyprotein from transposon TNT 1-94-like beta-barrel" evidence="1">
    <location>
        <begin position="5"/>
        <end position="52"/>
    </location>
</feature>
<comment type="caution">
    <text evidence="2">The sequence shown here is derived from an EMBL/GenBank/DDBJ whole genome shotgun (WGS) entry which is preliminary data.</text>
</comment>
<gene>
    <name evidence="2" type="ORF">NDN08_003519</name>
</gene>
<protein>
    <recommendedName>
        <fullName evidence="1">Retrovirus-related Pol polyprotein from transposon TNT 1-94-like beta-barrel domain-containing protein</fullName>
    </recommendedName>
</protein>
<evidence type="ECO:0000259" key="1">
    <source>
        <dbReference type="Pfam" id="PF22936"/>
    </source>
</evidence>
<evidence type="ECO:0000313" key="2">
    <source>
        <dbReference type="EMBL" id="KAJ8907036.1"/>
    </source>
</evidence>
<accession>A0AAV8UZM2</accession>
<dbReference type="Proteomes" id="UP001157974">
    <property type="component" value="Unassembled WGS sequence"/>
</dbReference>